<evidence type="ECO:0000259" key="2">
    <source>
        <dbReference type="Pfam" id="PF08800"/>
    </source>
</evidence>
<dbReference type="Pfam" id="PF08800">
    <property type="entry name" value="BT4734-like_N"/>
    <property type="match status" value="1"/>
</dbReference>
<reference evidence="4" key="1">
    <citation type="journal article" date="2019" name="Int. J. Syst. Evol. Microbiol.">
        <title>The Global Catalogue of Microorganisms (GCM) 10K type strain sequencing project: providing services to taxonomists for standard genome sequencing and annotation.</title>
        <authorList>
            <consortium name="The Broad Institute Genomics Platform"/>
            <consortium name="The Broad Institute Genome Sequencing Center for Infectious Disease"/>
            <person name="Wu L."/>
            <person name="Ma J."/>
        </authorList>
    </citation>
    <scope>NUCLEOTIDE SEQUENCE [LARGE SCALE GENOMIC DNA]</scope>
    <source>
        <strain evidence="4">JCM 17925</strain>
    </source>
</reference>
<sequence length="378" mass="42603">MEKTTLSANPVRCAMSSLLDVEVSCFAGYNITDNPRPVKLLTWLTSAKYWQQVEQIRQISDKDQRDALKGKLPAITPSGLFAYRAEKDLIRHSGFLQFDIDWKENKHIGNYGQLKQHICNITCVVYCGLSVSGTGYWGLVRIAHPERHKQHFNALQKAFSRLKINIDDAPSNVASLRGYSYDPEGYFNEQAVIFHQYDEPKPAPVRTFTFTPDADQERARVEYCIGEIISRSTNIAPGYDDWFQIGCSLAKAFGESGREYFLQLSSVYEGTQRISPDAQFTHCLKWDSRATLGTFFHYCQQAGISYQDTLPLTVHSAPISRPVASRSAVEVPDTYPAEWDQKDQPSARHIAMAASQTRSGAGYTALLISTEQINYLLT</sequence>
<evidence type="ECO:0000313" key="3">
    <source>
        <dbReference type="EMBL" id="GAA4399842.1"/>
    </source>
</evidence>
<dbReference type="InterPro" id="IPR014819">
    <property type="entry name" value="PriCT_2"/>
</dbReference>
<evidence type="ECO:0000313" key="4">
    <source>
        <dbReference type="Proteomes" id="UP001500936"/>
    </source>
</evidence>
<proteinExistence type="predicted"/>
<dbReference type="Pfam" id="PF08707">
    <property type="entry name" value="PriCT_2"/>
    <property type="match status" value="1"/>
</dbReference>
<feature type="domain" description="Primase C-terminal 2" evidence="1">
    <location>
        <begin position="232"/>
        <end position="299"/>
    </location>
</feature>
<evidence type="ECO:0000259" key="1">
    <source>
        <dbReference type="Pfam" id="PF08707"/>
    </source>
</evidence>
<dbReference type="InterPro" id="IPR014907">
    <property type="entry name" value="BT4734-like_N"/>
</dbReference>
<dbReference type="EMBL" id="BAABHB010000002">
    <property type="protein sequence ID" value="GAA4399842.1"/>
    <property type="molecule type" value="Genomic_DNA"/>
</dbReference>
<evidence type="ECO:0008006" key="5">
    <source>
        <dbReference type="Google" id="ProtNLM"/>
    </source>
</evidence>
<organism evidence="3 4">
    <name type="scientific">Nibrella viscosa</name>
    <dbReference type="NCBI Taxonomy" id="1084524"/>
    <lineage>
        <taxon>Bacteria</taxon>
        <taxon>Pseudomonadati</taxon>
        <taxon>Bacteroidota</taxon>
        <taxon>Cytophagia</taxon>
        <taxon>Cytophagales</taxon>
        <taxon>Spirosomataceae</taxon>
        <taxon>Nibrella</taxon>
    </lineage>
</organism>
<protein>
    <recommendedName>
        <fullName evidence="5">VirE N-terminal domain-containing protein</fullName>
    </recommendedName>
</protein>
<dbReference type="Proteomes" id="UP001500936">
    <property type="component" value="Unassembled WGS sequence"/>
</dbReference>
<gene>
    <name evidence="3" type="ORF">GCM10023187_12340</name>
</gene>
<accession>A0ABP8K3D0</accession>
<name>A0ABP8K3D0_9BACT</name>
<comment type="caution">
    <text evidence="3">The sequence shown here is derived from an EMBL/GenBank/DDBJ whole genome shotgun (WGS) entry which is preliminary data.</text>
</comment>
<keyword evidence="4" id="KW-1185">Reference proteome</keyword>
<feature type="domain" description="BT4734-like N-terminal" evidence="2">
    <location>
        <begin position="68"/>
        <end position="187"/>
    </location>
</feature>